<dbReference type="Proteomes" id="UP000257109">
    <property type="component" value="Unassembled WGS sequence"/>
</dbReference>
<comment type="caution">
    <text evidence="2">The sequence shown here is derived from an EMBL/GenBank/DDBJ whole genome shotgun (WGS) entry which is preliminary data.</text>
</comment>
<accession>A0A371I3W7</accession>
<evidence type="ECO:0000313" key="2">
    <source>
        <dbReference type="EMBL" id="RDY09728.1"/>
    </source>
</evidence>
<evidence type="ECO:0000256" key="1">
    <source>
        <dbReference type="SAM" id="MobiDB-lite"/>
    </source>
</evidence>
<dbReference type="EMBL" id="QJKJ01000983">
    <property type="protein sequence ID" value="RDY09728.1"/>
    <property type="molecule type" value="Genomic_DNA"/>
</dbReference>
<feature type="non-terminal residue" evidence="2">
    <location>
        <position position="78"/>
    </location>
</feature>
<gene>
    <name evidence="2" type="ORF">CR513_05853</name>
</gene>
<protein>
    <submittedName>
        <fullName evidence="2">Uncharacterized protein</fullName>
    </submittedName>
</protein>
<keyword evidence="3" id="KW-1185">Reference proteome</keyword>
<feature type="non-terminal residue" evidence="2">
    <location>
        <position position="1"/>
    </location>
</feature>
<sequence>MVLILRSLHLDYEHVQDQILSSEQISSMNCLVTRLIRVPTITKGDGIAIENSIMVASRGGGRSGHGIRGMSRNGKGGR</sequence>
<dbReference type="AlphaFoldDB" id="A0A371I3W7"/>
<reference evidence="2" key="1">
    <citation type="submission" date="2018-05" db="EMBL/GenBank/DDBJ databases">
        <title>Draft genome of Mucuna pruriens seed.</title>
        <authorList>
            <person name="Nnadi N.E."/>
            <person name="Vos R."/>
            <person name="Hasami M.H."/>
            <person name="Devisetty U.K."/>
            <person name="Aguiy J.C."/>
        </authorList>
    </citation>
    <scope>NUCLEOTIDE SEQUENCE [LARGE SCALE GENOMIC DNA]</scope>
    <source>
        <strain evidence="2">JCA_2017</strain>
    </source>
</reference>
<organism evidence="2 3">
    <name type="scientific">Mucuna pruriens</name>
    <name type="common">Velvet bean</name>
    <name type="synonym">Dolichos pruriens</name>
    <dbReference type="NCBI Taxonomy" id="157652"/>
    <lineage>
        <taxon>Eukaryota</taxon>
        <taxon>Viridiplantae</taxon>
        <taxon>Streptophyta</taxon>
        <taxon>Embryophyta</taxon>
        <taxon>Tracheophyta</taxon>
        <taxon>Spermatophyta</taxon>
        <taxon>Magnoliopsida</taxon>
        <taxon>eudicotyledons</taxon>
        <taxon>Gunneridae</taxon>
        <taxon>Pentapetalae</taxon>
        <taxon>rosids</taxon>
        <taxon>fabids</taxon>
        <taxon>Fabales</taxon>
        <taxon>Fabaceae</taxon>
        <taxon>Papilionoideae</taxon>
        <taxon>50 kb inversion clade</taxon>
        <taxon>NPAAA clade</taxon>
        <taxon>indigoferoid/millettioid clade</taxon>
        <taxon>Phaseoleae</taxon>
        <taxon>Mucuna</taxon>
    </lineage>
</organism>
<feature type="region of interest" description="Disordered" evidence="1">
    <location>
        <begin position="59"/>
        <end position="78"/>
    </location>
</feature>
<proteinExistence type="predicted"/>
<evidence type="ECO:0000313" key="3">
    <source>
        <dbReference type="Proteomes" id="UP000257109"/>
    </source>
</evidence>
<name>A0A371I3W7_MUCPR</name>